<organism evidence="1 2">
    <name type="scientific">Micavibrio aeruginosavorus</name>
    <dbReference type="NCBI Taxonomy" id="349221"/>
    <lineage>
        <taxon>Bacteria</taxon>
        <taxon>Pseudomonadati</taxon>
        <taxon>Bdellovibrionota</taxon>
        <taxon>Bdellovibrionia</taxon>
        <taxon>Bdellovibrionales</taxon>
        <taxon>Pseudobdellovibrionaceae</taxon>
        <taxon>Micavibrio</taxon>
    </lineage>
</organism>
<name>A0A2W5FR69_9BACT</name>
<dbReference type="EMBL" id="QFOT01000001">
    <property type="protein sequence ID" value="PZP57508.1"/>
    <property type="molecule type" value="Genomic_DNA"/>
</dbReference>
<proteinExistence type="predicted"/>
<evidence type="ECO:0000313" key="1">
    <source>
        <dbReference type="EMBL" id="PZP57508.1"/>
    </source>
</evidence>
<accession>A0A2W5FR69</accession>
<dbReference type="AlphaFoldDB" id="A0A2W5FR69"/>
<comment type="caution">
    <text evidence="1">The sequence shown here is derived from an EMBL/GenBank/DDBJ whole genome shotgun (WGS) entry which is preliminary data.</text>
</comment>
<dbReference type="Proteomes" id="UP000249739">
    <property type="component" value="Unassembled WGS sequence"/>
</dbReference>
<sequence>MKRTAYFHPAFAEELSLLTPDARIHFYSLALRDAMSHFNRDRYCNYVPEDDSTIALRFVYSILYLQVTPVPKTCMSVNQDVMRDANLYLHLAVQGPDKDKAEFDRELIAKSRERMREIKDSKFEPVGIDAFCDLHADQIEVNEARRINLDMGQRDFYRNVMILAFEDAKKEIGDLFNLSPLQITRMIKRFDRFLEFFNNCLEKRWGGQVSLNVRYRDDEVFIDRSFFDLTSTTMSGDFEPEKDGD</sequence>
<protein>
    <submittedName>
        <fullName evidence="1">Uncharacterized protein</fullName>
    </submittedName>
</protein>
<gene>
    <name evidence="1" type="ORF">DI586_00285</name>
</gene>
<evidence type="ECO:0000313" key="2">
    <source>
        <dbReference type="Proteomes" id="UP000249739"/>
    </source>
</evidence>
<reference evidence="1 2" key="1">
    <citation type="submission" date="2017-08" db="EMBL/GenBank/DDBJ databases">
        <title>Infants hospitalized years apart are colonized by the same room-sourced microbial strains.</title>
        <authorList>
            <person name="Brooks B."/>
            <person name="Olm M.R."/>
            <person name="Firek B.A."/>
            <person name="Baker R."/>
            <person name="Thomas B.C."/>
            <person name="Morowitz M.J."/>
            <person name="Banfield J.F."/>
        </authorList>
    </citation>
    <scope>NUCLEOTIDE SEQUENCE [LARGE SCALE GENOMIC DNA]</scope>
    <source>
        <strain evidence="1">S2_006_000_R2_64</strain>
    </source>
</reference>